<dbReference type="CDD" id="cd05466">
    <property type="entry name" value="PBP2_LTTR_substrate"/>
    <property type="match status" value="1"/>
</dbReference>
<dbReference type="GO" id="GO:0003700">
    <property type="term" value="F:DNA-binding transcription factor activity"/>
    <property type="evidence" value="ECO:0007669"/>
    <property type="project" value="InterPro"/>
</dbReference>
<keyword evidence="2" id="KW-0805">Transcription regulation</keyword>
<organism evidence="6">
    <name type="scientific">bioreactor metagenome</name>
    <dbReference type="NCBI Taxonomy" id="1076179"/>
    <lineage>
        <taxon>unclassified sequences</taxon>
        <taxon>metagenomes</taxon>
        <taxon>ecological metagenomes</taxon>
    </lineage>
</organism>
<gene>
    <name evidence="6" type="primary">cynR_5</name>
    <name evidence="6" type="ORF">SDC9_35316</name>
</gene>
<dbReference type="AlphaFoldDB" id="A0A644VF10"/>
<dbReference type="PANTHER" id="PTHR30419">
    <property type="entry name" value="HTH-TYPE TRANSCRIPTIONAL REGULATOR YBHD"/>
    <property type="match status" value="1"/>
</dbReference>
<feature type="domain" description="HTH lysR-type" evidence="5">
    <location>
        <begin position="1"/>
        <end position="58"/>
    </location>
</feature>
<dbReference type="GO" id="GO:0005829">
    <property type="term" value="C:cytosol"/>
    <property type="evidence" value="ECO:0007669"/>
    <property type="project" value="TreeGrafter"/>
</dbReference>
<dbReference type="Gene3D" id="3.40.190.290">
    <property type="match status" value="1"/>
</dbReference>
<keyword evidence="3" id="KW-0238">DNA-binding</keyword>
<dbReference type="InterPro" id="IPR005119">
    <property type="entry name" value="LysR_subst-bd"/>
</dbReference>
<sequence length="299" mass="33899">MNFTQISYFLAILRTGTFTGAADDSFISQSSMSKQIKALEDEIGVKLFKRERSRVYLSEAGYEFFSFAEKVEAERLDLEASLKRFSSKHQGTIIIGSIPVVTAYGISGMFAKFQVEMLKQGANINFDLYSDEQNTVFQALKNNRIDLAFLRPPYLSKDLYESITVAIDDFVFICHKDNPLNKNQSLDIKCLKNERIILLTPRSTLYQVCIAELGRNGLKDNVVATTGRHAVILEMVNNKLGVTLLPRKLLNKAAFPNLCTIELTAPMKTELVLAKQKDKIFNATTTKFWEFVKTNYEIK</sequence>
<dbReference type="PROSITE" id="PS50931">
    <property type="entry name" value="HTH_LYSR"/>
    <property type="match status" value="1"/>
</dbReference>
<dbReference type="InterPro" id="IPR050950">
    <property type="entry name" value="HTH-type_LysR_regulators"/>
</dbReference>
<accession>A0A644VF10</accession>
<comment type="similarity">
    <text evidence="1">Belongs to the LysR transcriptional regulatory family.</text>
</comment>
<evidence type="ECO:0000259" key="5">
    <source>
        <dbReference type="PROSITE" id="PS50931"/>
    </source>
</evidence>
<protein>
    <submittedName>
        <fullName evidence="6">HTH-type transcriptional regulator CynR</fullName>
    </submittedName>
</protein>
<dbReference type="PRINTS" id="PR00039">
    <property type="entry name" value="HTHLYSR"/>
</dbReference>
<evidence type="ECO:0000256" key="1">
    <source>
        <dbReference type="ARBA" id="ARBA00009437"/>
    </source>
</evidence>
<dbReference type="SUPFAM" id="SSF46785">
    <property type="entry name" value="Winged helix' DNA-binding domain"/>
    <property type="match status" value="1"/>
</dbReference>
<dbReference type="InterPro" id="IPR036388">
    <property type="entry name" value="WH-like_DNA-bd_sf"/>
</dbReference>
<keyword evidence="4" id="KW-0804">Transcription</keyword>
<dbReference type="InterPro" id="IPR036390">
    <property type="entry name" value="WH_DNA-bd_sf"/>
</dbReference>
<evidence type="ECO:0000256" key="3">
    <source>
        <dbReference type="ARBA" id="ARBA00023125"/>
    </source>
</evidence>
<dbReference type="Pfam" id="PF00126">
    <property type="entry name" value="HTH_1"/>
    <property type="match status" value="1"/>
</dbReference>
<evidence type="ECO:0000313" key="6">
    <source>
        <dbReference type="EMBL" id="MPL89282.1"/>
    </source>
</evidence>
<evidence type="ECO:0000256" key="4">
    <source>
        <dbReference type="ARBA" id="ARBA00023163"/>
    </source>
</evidence>
<evidence type="ECO:0000256" key="2">
    <source>
        <dbReference type="ARBA" id="ARBA00023015"/>
    </source>
</evidence>
<dbReference type="InterPro" id="IPR000847">
    <property type="entry name" value="LysR_HTH_N"/>
</dbReference>
<dbReference type="EMBL" id="VSSQ01000276">
    <property type="protein sequence ID" value="MPL89282.1"/>
    <property type="molecule type" value="Genomic_DNA"/>
</dbReference>
<dbReference type="SUPFAM" id="SSF53850">
    <property type="entry name" value="Periplasmic binding protein-like II"/>
    <property type="match status" value="1"/>
</dbReference>
<dbReference type="PANTHER" id="PTHR30419:SF8">
    <property type="entry name" value="NITROGEN ASSIMILATION TRANSCRIPTIONAL ACTIVATOR-RELATED"/>
    <property type="match status" value="1"/>
</dbReference>
<dbReference type="GO" id="GO:0003677">
    <property type="term" value="F:DNA binding"/>
    <property type="evidence" value="ECO:0007669"/>
    <property type="project" value="UniProtKB-KW"/>
</dbReference>
<proteinExistence type="inferred from homology"/>
<dbReference type="Pfam" id="PF03466">
    <property type="entry name" value="LysR_substrate"/>
    <property type="match status" value="1"/>
</dbReference>
<dbReference type="Gene3D" id="1.10.10.10">
    <property type="entry name" value="Winged helix-like DNA-binding domain superfamily/Winged helix DNA-binding domain"/>
    <property type="match status" value="1"/>
</dbReference>
<reference evidence="6" key="1">
    <citation type="submission" date="2019-08" db="EMBL/GenBank/DDBJ databases">
        <authorList>
            <person name="Kucharzyk K."/>
            <person name="Murdoch R.W."/>
            <person name="Higgins S."/>
            <person name="Loffler F."/>
        </authorList>
    </citation>
    <scope>NUCLEOTIDE SEQUENCE</scope>
</reference>
<name>A0A644VF10_9ZZZZ</name>
<comment type="caution">
    <text evidence="6">The sequence shown here is derived from an EMBL/GenBank/DDBJ whole genome shotgun (WGS) entry which is preliminary data.</text>
</comment>